<accession>A0A1H0FLS6</accession>
<dbReference type="PANTHER" id="PTHR39673:SF5">
    <property type="entry name" value="TUNGSTEN-CONTAINING FORMYLMETHANOFURAN DEHYDROGENASE 2 SUBUNIT C"/>
    <property type="match status" value="1"/>
</dbReference>
<feature type="domain" description="Glutamate synthase alpha subunit C-terminal" evidence="1">
    <location>
        <begin position="23"/>
        <end position="195"/>
    </location>
</feature>
<evidence type="ECO:0000259" key="1">
    <source>
        <dbReference type="Pfam" id="PF01493"/>
    </source>
</evidence>
<dbReference type="Proteomes" id="UP000199602">
    <property type="component" value="Unassembled WGS sequence"/>
</dbReference>
<dbReference type="CDD" id="cd00981">
    <property type="entry name" value="arch_gltB"/>
    <property type="match status" value="1"/>
</dbReference>
<dbReference type="SUPFAM" id="SSF69336">
    <property type="entry name" value="Alpha subunit of glutamate synthase, C-terminal domain"/>
    <property type="match status" value="1"/>
</dbReference>
<reference evidence="2 3" key="1">
    <citation type="submission" date="2016-10" db="EMBL/GenBank/DDBJ databases">
        <authorList>
            <person name="de Groot N.N."/>
        </authorList>
    </citation>
    <scope>NUCLEOTIDE SEQUENCE [LARGE SCALE GENOMIC DNA]</scope>
    <source>
        <strain evidence="2 3">DSM 15269</strain>
    </source>
</reference>
<keyword evidence="3" id="KW-1185">Reference proteome</keyword>
<dbReference type="PIRSF" id="PIRSF006519">
    <property type="entry name" value="GOGAT_dom3"/>
    <property type="match status" value="1"/>
</dbReference>
<sequence>MAKNIIIDAKGIYYKDLNQKIRELIRQGYQDFELVNVSGQRYLATGLDGKYNFLIKGVAGQDTAAFMRGPYLRIEGNAQDGLGNTMDDGRVVVTGMAGDVLGYAMRGGEIYIKGDVGYRVGIHMKAYKEKLPVIVIGGKAGDFLGEYMAGGVLIVLGVFSQHPNAPITGRSLGTGIHGGVIYIRGEVPKYQLASNLLVEEVDEKDMELIKIQVKNFAEELDADADLLLKEKFIRIRPKSHRPYGNLYVPN</sequence>
<dbReference type="OrthoDB" id="9803192at2"/>
<dbReference type="RefSeq" id="WP_092066170.1">
    <property type="nucleotide sequence ID" value="NZ_FNIN01000013.1"/>
</dbReference>
<dbReference type="Gene3D" id="2.160.20.60">
    <property type="entry name" value="Glutamate synthase, alpha subunit, C-terminal domain"/>
    <property type="match status" value="1"/>
</dbReference>
<dbReference type="InterPro" id="IPR035710">
    <property type="entry name" value="Archaeal_gltB"/>
</dbReference>
<evidence type="ECO:0000313" key="2">
    <source>
        <dbReference type="EMBL" id="SDN95606.1"/>
    </source>
</evidence>
<gene>
    <name evidence="2" type="ORF">SAMN04488516_11314</name>
</gene>
<evidence type="ECO:0000313" key="3">
    <source>
        <dbReference type="Proteomes" id="UP000199602"/>
    </source>
</evidence>
<proteinExistence type="predicted"/>
<organism evidence="2 3">
    <name type="scientific">Desulfonauticus submarinus</name>
    <dbReference type="NCBI Taxonomy" id="206665"/>
    <lineage>
        <taxon>Bacteria</taxon>
        <taxon>Pseudomonadati</taxon>
        <taxon>Thermodesulfobacteriota</taxon>
        <taxon>Desulfovibrionia</taxon>
        <taxon>Desulfovibrionales</taxon>
        <taxon>Desulfonauticaceae</taxon>
        <taxon>Desulfonauticus</taxon>
    </lineage>
</organism>
<dbReference type="InterPro" id="IPR012061">
    <property type="entry name" value="Glu_synth_lsu_3"/>
</dbReference>
<dbReference type="Pfam" id="PF01493">
    <property type="entry name" value="GXGXG"/>
    <property type="match status" value="1"/>
</dbReference>
<protein>
    <submittedName>
        <fullName evidence="2">Glutamate synthase domain-containing protein 3</fullName>
    </submittedName>
</protein>
<dbReference type="STRING" id="206665.SAMN04488516_11314"/>
<dbReference type="PANTHER" id="PTHR39673">
    <property type="entry name" value="TUNGSTEN FORMYLMETHANOFURAN DEHYDROGENASE, SUBUNIT C (FWDC)"/>
    <property type="match status" value="1"/>
</dbReference>
<dbReference type="GO" id="GO:0016491">
    <property type="term" value="F:oxidoreductase activity"/>
    <property type="evidence" value="ECO:0007669"/>
    <property type="project" value="InterPro"/>
</dbReference>
<name>A0A1H0FLS6_9BACT</name>
<dbReference type="InterPro" id="IPR002489">
    <property type="entry name" value="Glu_synth_asu_C"/>
</dbReference>
<dbReference type="AlphaFoldDB" id="A0A1H0FLS6"/>
<dbReference type="InterPro" id="IPR036485">
    <property type="entry name" value="Glu_synth_asu_C_sf"/>
</dbReference>
<dbReference type="EMBL" id="FNIN01000013">
    <property type="protein sequence ID" value="SDN95606.1"/>
    <property type="molecule type" value="Genomic_DNA"/>
</dbReference>